<accession>A0A1F6P1N7</accession>
<dbReference type="AlphaFoldDB" id="A0A1F6P1N7"/>
<name>A0A1F6P1N7_9BACT</name>
<organism evidence="3 4">
    <name type="scientific">Candidatus Magasanikbacteria bacterium RIFOXYD2_FULL_36_9</name>
    <dbReference type="NCBI Taxonomy" id="1798707"/>
    <lineage>
        <taxon>Bacteria</taxon>
        <taxon>Candidatus Magasanikiibacteriota</taxon>
    </lineage>
</organism>
<dbReference type="SMART" id="SM00387">
    <property type="entry name" value="HATPase_c"/>
    <property type="match status" value="1"/>
</dbReference>
<dbReference type="Proteomes" id="UP000178490">
    <property type="component" value="Unassembled WGS sequence"/>
</dbReference>
<evidence type="ECO:0000313" key="4">
    <source>
        <dbReference type="Proteomes" id="UP000178490"/>
    </source>
</evidence>
<evidence type="ECO:0000313" key="3">
    <source>
        <dbReference type="EMBL" id="OGH90075.1"/>
    </source>
</evidence>
<gene>
    <name evidence="3" type="ORF">A2537_02420</name>
</gene>
<dbReference type="InterPro" id="IPR036890">
    <property type="entry name" value="HATPase_C_sf"/>
</dbReference>
<dbReference type="SUPFAM" id="SSF55874">
    <property type="entry name" value="ATPase domain of HSP90 chaperone/DNA topoisomerase II/histidine kinase"/>
    <property type="match status" value="1"/>
</dbReference>
<evidence type="ECO:0000256" key="1">
    <source>
        <dbReference type="SAM" id="MobiDB-lite"/>
    </source>
</evidence>
<evidence type="ECO:0000259" key="2">
    <source>
        <dbReference type="SMART" id="SM00387"/>
    </source>
</evidence>
<reference evidence="3 4" key="1">
    <citation type="journal article" date="2016" name="Nat. Commun.">
        <title>Thousands of microbial genomes shed light on interconnected biogeochemical processes in an aquifer system.</title>
        <authorList>
            <person name="Anantharaman K."/>
            <person name="Brown C.T."/>
            <person name="Hug L.A."/>
            <person name="Sharon I."/>
            <person name="Castelle C.J."/>
            <person name="Probst A.J."/>
            <person name="Thomas B.C."/>
            <person name="Singh A."/>
            <person name="Wilkins M.J."/>
            <person name="Karaoz U."/>
            <person name="Brodie E.L."/>
            <person name="Williams K.H."/>
            <person name="Hubbard S.S."/>
            <person name="Banfield J.F."/>
        </authorList>
    </citation>
    <scope>NUCLEOTIDE SEQUENCE [LARGE SCALE GENOMIC DNA]</scope>
</reference>
<dbReference type="Pfam" id="PF02518">
    <property type="entry name" value="HATPase_c"/>
    <property type="match status" value="1"/>
</dbReference>
<feature type="compositionally biased region" description="Polar residues" evidence="1">
    <location>
        <begin position="1"/>
        <end position="10"/>
    </location>
</feature>
<dbReference type="EMBL" id="MFRC01000009">
    <property type="protein sequence ID" value="OGH90075.1"/>
    <property type="molecule type" value="Genomic_DNA"/>
</dbReference>
<proteinExistence type="predicted"/>
<feature type="compositionally biased region" description="Basic and acidic residues" evidence="1">
    <location>
        <begin position="13"/>
        <end position="25"/>
    </location>
</feature>
<protein>
    <recommendedName>
        <fullName evidence="2">Histidine kinase/HSP90-like ATPase domain-containing protein</fullName>
    </recommendedName>
</protein>
<comment type="caution">
    <text evidence="3">The sequence shown here is derived from an EMBL/GenBank/DDBJ whole genome shotgun (WGS) entry which is preliminary data.</text>
</comment>
<feature type="domain" description="Histidine kinase/HSP90-like ATPase" evidence="2">
    <location>
        <begin position="246"/>
        <end position="396"/>
    </location>
</feature>
<dbReference type="InterPro" id="IPR003594">
    <property type="entry name" value="HATPase_dom"/>
</dbReference>
<sequence>MSGGETSQDVQELEAKKMEAKREQENRISGAKEFLDVLHSLSDHSLDDSMFPQIKQVVKENDLNKPEGQEIIKKILLNNANKIKKIIGFAEDKDSGQKRTTGLFDFLKHYKKTDARLKHDLDNIFVTVRANLSLFLYFAKNGQDIDVDSLDRVLIKWDRCLVGVEDILLRIISETEVVPEYNSGLNIETIGGAINYFANDELAKIILFSKEPDSAYKKIKYKEFESVGLEEWDKIKEELGDRQIAGNDGLVGNFILNALRNSLKDRVESDHINLSVSIKGGWFVMRVQDDGKGIPSKFLQKGYTEKDETTGEEKEIYIFHEGASGTGSSGIGLADFDTRLASVGGELYVVSKPKYAKEDGLVRFQYGSTPEKANEVEFDQNLEHGTVFEIRLPITQKQK</sequence>
<feature type="region of interest" description="Disordered" evidence="1">
    <location>
        <begin position="1"/>
        <end position="25"/>
    </location>
</feature>
<dbReference type="Gene3D" id="3.30.565.10">
    <property type="entry name" value="Histidine kinase-like ATPase, C-terminal domain"/>
    <property type="match status" value="1"/>
</dbReference>